<dbReference type="NCBIfam" id="NF010041">
    <property type="entry name" value="PRK13517.1-1"/>
    <property type="match status" value="1"/>
</dbReference>
<protein>
    <recommendedName>
        <fullName evidence="5">Putative glutamate--cysteine ligase 2</fullName>
        <ecNumber evidence="5">6.3.2.2</ecNumber>
    </recommendedName>
    <alternativeName>
        <fullName evidence="5">Gamma-glutamylcysteine synthetase 2</fullName>
        <shortName evidence="5">GCS 2</shortName>
        <shortName evidence="5">Gamma-GCS 2</shortName>
    </alternativeName>
</protein>
<dbReference type="EMBL" id="BAABAB010000033">
    <property type="protein sequence ID" value="GAA3633871.1"/>
    <property type="molecule type" value="Genomic_DNA"/>
</dbReference>
<gene>
    <name evidence="6" type="ORF">GCM10022236_40630</name>
</gene>
<evidence type="ECO:0000256" key="4">
    <source>
        <dbReference type="ARBA" id="ARBA00048819"/>
    </source>
</evidence>
<accession>A0ABP7AJF1</accession>
<dbReference type="SUPFAM" id="SSF55931">
    <property type="entry name" value="Glutamine synthetase/guanido kinase"/>
    <property type="match status" value="1"/>
</dbReference>
<dbReference type="PANTHER" id="PTHR36510">
    <property type="entry name" value="GLUTAMATE--CYSTEINE LIGASE 2-RELATED"/>
    <property type="match status" value="1"/>
</dbReference>
<evidence type="ECO:0000313" key="6">
    <source>
        <dbReference type="EMBL" id="GAA3633871.1"/>
    </source>
</evidence>
<dbReference type="InterPro" id="IPR050141">
    <property type="entry name" value="GCL_type2/YbdK_subfam"/>
</dbReference>
<evidence type="ECO:0000313" key="7">
    <source>
        <dbReference type="Proteomes" id="UP001501490"/>
    </source>
</evidence>
<dbReference type="EC" id="6.3.2.2" evidence="5"/>
<dbReference type="HAMAP" id="MF_01609">
    <property type="entry name" value="Glu_cys_ligase_2"/>
    <property type="match status" value="1"/>
</dbReference>
<dbReference type="InterPro" id="IPR006336">
    <property type="entry name" value="GCS2"/>
</dbReference>
<dbReference type="Proteomes" id="UP001501490">
    <property type="component" value="Unassembled WGS sequence"/>
</dbReference>
<evidence type="ECO:0000256" key="2">
    <source>
        <dbReference type="ARBA" id="ARBA00022741"/>
    </source>
</evidence>
<evidence type="ECO:0000256" key="5">
    <source>
        <dbReference type="HAMAP-Rule" id="MF_01609"/>
    </source>
</evidence>
<comment type="caution">
    <text evidence="6">The sequence shown here is derived from an EMBL/GenBank/DDBJ whole genome shotgun (WGS) entry which is preliminary data.</text>
</comment>
<keyword evidence="7" id="KW-1185">Reference proteome</keyword>
<dbReference type="PANTHER" id="PTHR36510:SF1">
    <property type="entry name" value="GLUTAMATE--CYSTEINE LIGASE 2-RELATED"/>
    <property type="match status" value="1"/>
</dbReference>
<dbReference type="Pfam" id="PF04107">
    <property type="entry name" value="GCS2"/>
    <property type="match status" value="1"/>
</dbReference>
<proteinExistence type="inferred from homology"/>
<dbReference type="RefSeq" id="WP_344808020.1">
    <property type="nucleotide sequence ID" value="NZ_BAABAB010000033.1"/>
</dbReference>
<comment type="function">
    <text evidence="5">ATP-dependent carboxylate-amine ligase which exhibits weak glutamate--cysteine ligase activity.</text>
</comment>
<evidence type="ECO:0000256" key="1">
    <source>
        <dbReference type="ARBA" id="ARBA00022598"/>
    </source>
</evidence>
<dbReference type="GO" id="GO:0016874">
    <property type="term" value="F:ligase activity"/>
    <property type="evidence" value="ECO:0007669"/>
    <property type="project" value="UniProtKB-KW"/>
</dbReference>
<evidence type="ECO:0000256" key="3">
    <source>
        <dbReference type="ARBA" id="ARBA00022840"/>
    </source>
</evidence>
<dbReference type="InterPro" id="IPR011793">
    <property type="entry name" value="YbdK"/>
</dbReference>
<sequence>MRTVGVEEELLLVDAEDHRPRAVAGLILSDGDEDAGGTESGGVEAELQQQQIEIGTPATTDLGTLRRQLVEFRARADALALERGARIAPIATCPVPVVPRTTIKPRYQRMAEHLGLTTAEQLTCGCHVHVDVSSPDEGVAILDRIRSRLPILVALSANSPFWQGTDSGYASFRTQAWHRFPTAGPTPVLGSAAAYRRYVDALLRTDVPMDEGMIYFDARLSRNYPTVEVRVADVCLRVDDTVLIAALVRALADTAGEDWRAGRPAPEVSSDLIRLATWRASRFGLDDTLLDPLGGEPRPAWEVVDGLVAELQEALVAAGDADRVREGLQRIRAEGTGAEVQRGLAGAGDRPTFERMLREVVRLGLTE</sequence>
<organism evidence="6 7">
    <name type="scientific">Microlunatus ginsengisoli</name>
    <dbReference type="NCBI Taxonomy" id="363863"/>
    <lineage>
        <taxon>Bacteria</taxon>
        <taxon>Bacillati</taxon>
        <taxon>Actinomycetota</taxon>
        <taxon>Actinomycetes</taxon>
        <taxon>Propionibacteriales</taxon>
        <taxon>Propionibacteriaceae</taxon>
        <taxon>Microlunatus</taxon>
    </lineage>
</organism>
<comment type="catalytic activity">
    <reaction evidence="4 5">
        <text>L-cysteine + L-glutamate + ATP = gamma-L-glutamyl-L-cysteine + ADP + phosphate + H(+)</text>
        <dbReference type="Rhea" id="RHEA:13285"/>
        <dbReference type="ChEBI" id="CHEBI:15378"/>
        <dbReference type="ChEBI" id="CHEBI:29985"/>
        <dbReference type="ChEBI" id="CHEBI:30616"/>
        <dbReference type="ChEBI" id="CHEBI:35235"/>
        <dbReference type="ChEBI" id="CHEBI:43474"/>
        <dbReference type="ChEBI" id="CHEBI:58173"/>
        <dbReference type="ChEBI" id="CHEBI:456216"/>
        <dbReference type="EC" id="6.3.2.2"/>
    </reaction>
</comment>
<keyword evidence="2 5" id="KW-0547">Nucleotide-binding</keyword>
<keyword evidence="1 5" id="KW-0436">Ligase</keyword>
<keyword evidence="3 5" id="KW-0067">ATP-binding</keyword>
<name>A0ABP7AJF1_9ACTN</name>
<dbReference type="InterPro" id="IPR014746">
    <property type="entry name" value="Gln_synth/guanido_kin_cat_dom"/>
</dbReference>
<reference evidence="7" key="1">
    <citation type="journal article" date="2019" name="Int. J. Syst. Evol. Microbiol.">
        <title>The Global Catalogue of Microorganisms (GCM) 10K type strain sequencing project: providing services to taxonomists for standard genome sequencing and annotation.</title>
        <authorList>
            <consortium name="The Broad Institute Genomics Platform"/>
            <consortium name="The Broad Institute Genome Sequencing Center for Infectious Disease"/>
            <person name="Wu L."/>
            <person name="Ma J."/>
        </authorList>
    </citation>
    <scope>NUCLEOTIDE SEQUENCE [LARGE SCALE GENOMIC DNA]</scope>
    <source>
        <strain evidence="7">JCM 16929</strain>
    </source>
</reference>
<dbReference type="Gene3D" id="3.30.590.20">
    <property type="match status" value="1"/>
</dbReference>
<comment type="similarity">
    <text evidence="5">Belongs to the glutamate--cysteine ligase type 2 family. YbdK subfamily.</text>
</comment>
<dbReference type="NCBIfam" id="TIGR02050">
    <property type="entry name" value="gshA_cyan_rel"/>
    <property type="match status" value="1"/>
</dbReference>